<sequence length="463" mass="55492">MSFVPLYRDKKHKFKNGFWTWNENDSKLKFYSHGIKPHDNVEEKHNLWKAPEALKVKIKAADKKENNENASNVDDVGLRFVNDIDETEEQIFLEYFQRPKKFCDSSSITIQDIKNLAFFTLKSKITNDIIEFFHTKTFDKFLYAVIFYIDQFLLIFEYLLIRRDELSQEIKIRDTYSIKIEQFLSKQLSDRRLLIAREYSKILLNNCEKNDIGRKKQIKTVTKIKLKPSVEKEQIFFESMIDFTIQCTFIAMHRRCFKTISCELNRLFRTEFFNIVKHLDFCEFDLSFREKQILFGRNWFDDSLKNHRRQYSPLMAEKLRMSPTVDNEEVLKIGEEKYSGTNKYFFHLEQSFVTPECHLHLIGKRRGILGHPKCFYYTTLNVNDFAVMKMNYSNEYDPYGFIRRTVINLNTSDDFINVKSRQKDMPTRLIIQREPYGGIKDQMKIWKRKESIMSKFLEDSISV</sequence>
<keyword evidence="2" id="KW-1185">Reference proteome</keyword>
<dbReference type="AlphaFoldDB" id="A0A9N9RIZ2"/>
<dbReference type="Pfam" id="PF14895">
    <property type="entry name" value="PPPI_inhib"/>
    <property type="match status" value="1"/>
</dbReference>
<dbReference type="EMBL" id="OU895877">
    <property type="protein sequence ID" value="CAG9798951.1"/>
    <property type="molecule type" value="Genomic_DNA"/>
</dbReference>
<dbReference type="InterPro" id="IPR026142">
    <property type="entry name" value="Pro_pase_1_reg_su_36"/>
</dbReference>
<evidence type="ECO:0000313" key="1">
    <source>
        <dbReference type="EMBL" id="CAG9798951.1"/>
    </source>
</evidence>
<proteinExistence type="predicted"/>
<reference evidence="1" key="2">
    <citation type="submission" date="2022-10" db="EMBL/GenBank/DDBJ databases">
        <authorList>
            <consortium name="ENA_rothamsted_submissions"/>
            <consortium name="culmorum"/>
            <person name="King R."/>
        </authorList>
    </citation>
    <scope>NUCLEOTIDE SEQUENCE</scope>
</reference>
<dbReference type="GO" id="GO:0019902">
    <property type="term" value="F:phosphatase binding"/>
    <property type="evidence" value="ECO:0007669"/>
    <property type="project" value="InterPro"/>
</dbReference>
<accession>A0A9N9RIZ2</accession>
<dbReference type="PANTHER" id="PTHR21055">
    <property type="entry name" value="PROTEIN PHOSPHATASE 1 REGULATORY SUBUNIT 36"/>
    <property type="match status" value="1"/>
</dbReference>
<organism evidence="1 2">
    <name type="scientific">Chironomus riparius</name>
    <dbReference type="NCBI Taxonomy" id="315576"/>
    <lineage>
        <taxon>Eukaryota</taxon>
        <taxon>Metazoa</taxon>
        <taxon>Ecdysozoa</taxon>
        <taxon>Arthropoda</taxon>
        <taxon>Hexapoda</taxon>
        <taxon>Insecta</taxon>
        <taxon>Pterygota</taxon>
        <taxon>Neoptera</taxon>
        <taxon>Endopterygota</taxon>
        <taxon>Diptera</taxon>
        <taxon>Nematocera</taxon>
        <taxon>Chironomoidea</taxon>
        <taxon>Chironomidae</taxon>
        <taxon>Chironominae</taxon>
        <taxon>Chironomus</taxon>
    </lineage>
</organism>
<gene>
    <name evidence="1" type="ORF">CHIRRI_LOCUS1926</name>
</gene>
<dbReference type="OrthoDB" id="6724830at2759"/>
<evidence type="ECO:0000313" key="2">
    <source>
        <dbReference type="Proteomes" id="UP001153620"/>
    </source>
</evidence>
<name>A0A9N9RIZ2_9DIPT</name>
<reference evidence="1" key="1">
    <citation type="submission" date="2022-01" db="EMBL/GenBank/DDBJ databases">
        <authorList>
            <person name="King R."/>
        </authorList>
    </citation>
    <scope>NUCLEOTIDE SEQUENCE</scope>
</reference>
<dbReference type="Proteomes" id="UP001153620">
    <property type="component" value="Chromosome 1"/>
</dbReference>
<dbReference type="PANTHER" id="PTHR21055:SF3">
    <property type="entry name" value="PROTEIN PHOSPHATASE 1 REGULATORY SUBUNIT 36"/>
    <property type="match status" value="1"/>
</dbReference>
<protein>
    <submittedName>
        <fullName evidence="1">Uncharacterized protein</fullName>
    </submittedName>
</protein>